<feature type="region of interest" description="Disordered" evidence="2">
    <location>
        <begin position="143"/>
        <end position="167"/>
    </location>
</feature>
<dbReference type="EMBL" id="CP144519">
    <property type="protein sequence ID" value="WWC66103.1"/>
    <property type="molecule type" value="Genomic_DNA"/>
</dbReference>
<evidence type="ECO:0000256" key="1">
    <source>
        <dbReference type="SAM" id="Coils"/>
    </source>
</evidence>
<dbReference type="KEGG" id="kpin:30176187"/>
<keyword evidence="6" id="KW-1185">Reference proteome</keyword>
<evidence type="ECO:0000313" key="5">
    <source>
        <dbReference type="EMBL" id="WWC66103.1"/>
    </source>
</evidence>
<feature type="coiled-coil region" evidence="1">
    <location>
        <begin position="93"/>
        <end position="120"/>
    </location>
</feature>
<organism evidence="4">
    <name type="scientific">Kwoniella pini CBS 10737</name>
    <dbReference type="NCBI Taxonomy" id="1296096"/>
    <lineage>
        <taxon>Eukaryota</taxon>
        <taxon>Fungi</taxon>
        <taxon>Dikarya</taxon>
        <taxon>Basidiomycota</taxon>
        <taxon>Agaricomycotina</taxon>
        <taxon>Tremellomycetes</taxon>
        <taxon>Tremellales</taxon>
        <taxon>Cryptococcaceae</taxon>
        <taxon>Kwoniella</taxon>
    </lineage>
</organism>
<reference evidence="4" key="1">
    <citation type="submission" date="2013-07" db="EMBL/GenBank/DDBJ databases">
        <title>The Genome Sequence of Cryptococcus pinus CBS10737.</title>
        <authorList>
            <consortium name="The Broad Institute Genome Sequencing Platform"/>
            <person name="Cuomo C."/>
            <person name="Litvintseva A."/>
            <person name="Chen Y."/>
            <person name="Heitman J."/>
            <person name="Sun S."/>
            <person name="Springer D."/>
            <person name="Dromer F."/>
            <person name="Young S.K."/>
            <person name="Zeng Q."/>
            <person name="Gargeya S."/>
            <person name="Fitzgerald M."/>
            <person name="Abouelleil A."/>
            <person name="Alvarado L."/>
            <person name="Berlin A.M."/>
            <person name="Chapman S.B."/>
            <person name="Dewar J."/>
            <person name="Goldberg J."/>
            <person name="Griggs A."/>
            <person name="Gujja S."/>
            <person name="Hansen M."/>
            <person name="Howarth C."/>
            <person name="Imamovic A."/>
            <person name="Larimer J."/>
            <person name="McCowan C."/>
            <person name="Murphy C."/>
            <person name="Pearson M."/>
            <person name="Priest M."/>
            <person name="Roberts A."/>
            <person name="Saif S."/>
            <person name="Shea T."/>
            <person name="Sykes S."/>
            <person name="Wortman J."/>
            <person name="Nusbaum C."/>
            <person name="Birren B."/>
        </authorList>
    </citation>
    <scope>NUCLEOTIDE SEQUENCE [LARGE SCALE GENOMIC DNA]</scope>
    <source>
        <strain evidence="4">CBS 10737</strain>
    </source>
</reference>
<dbReference type="AlphaFoldDB" id="A0A1B9HSC4"/>
<feature type="compositionally biased region" description="Polar residues" evidence="2">
    <location>
        <begin position="143"/>
        <end position="161"/>
    </location>
</feature>
<feature type="region of interest" description="Disordered" evidence="2">
    <location>
        <begin position="1"/>
        <end position="41"/>
    </location>
</feature>
<dbReference type="RefSeq" id="XP_019007367.1">
    <property type="nucleotide sequence ID" value="XM_019159503.1"/>
</dbReference>
<reference evidence="5" key="2">
    <citation type="submission" date="2013-07" db="EMBL/GenBank/DDBJ databases">
        <authorList>
            <consortium name="The Broad Institute Genome Sequencing Platform"/>
            <person name="Cuomo C."/>
            <person name="Litvintseva A."/>
            <person name="Chen Y."/>
            <person name="Heitman J."/>
            <person name="Sun S."/>
            <person name="Springer D."/>
            <person name="Dromer F."/>
            <person name="Young S.K."/>
            <person name="Zeng Q."/>
            <person name="Gargeya S."/>
            <person name="Fitzgerald M."/>
            <person name="Abouelleil A."/>
            <person name="Alvarado L."/>
            <person name="Berlin A.M."/>
            <person name="Chapman S.B."/>
            <person name="Dewar J."/>
            <person name="Goldberg J."/>
            <person name="Griggs A."/>
            <person name="Gujja S."/>
            <person name="Hansen M."/>
            <person name="Howarth C."/>
            <person name="Imamovic A."/>
            <person name="Larimer J."/>
            <person name="McCowan C."/>
            <person name="Murphy C."/>
            <person name="Pearson M."/>
            <person name="Priest M."/>
            <person name="Roberts A."/>
            <person name="Saif S."/>
            <person name="Shea T."/>
            <person name="Sykes S."/>
            <person name="Wortman J."/>
            <person name="Nusbaum C."/>
            <person name="Birren B."/>
        </authorList>
    </citation>
    <scope>NUCLEOTIDE SEQUENCE</scope>
    <source>
        <strain evidence="5">CBS 10737</strain>
    </source>
</reference>
<proteinExistence type="predicted"/>
<gene>
    <name evidence="4" type="ORF">I206_07818</name>
    <name evidence="5" type="ORF">I206_100003</name>
</gene>
<evidence type="ECO:0000313" key="4">
    <source>
        <dbReference type="EMBL" id="OCF46148.1"/>
    </source>
</evidence>
<dbReference type="Proteomes" id="UP000094020">
    <property type="component" value="Chromosome 1"/>
</dbReference>
<protein>
    <submittedName>
        <fullName evidence="4">Uncharacterized protein</fullName>
    </submittedName>
</protein>
<evidence type="ECO:0000256" key="3">
    <source>
        <dbReference type="SAM" id="Phobius"/>
    </source>
</evidence>
<feature type="compositionally biased region" description="Polar residues" evidence="2">
    <location>
        <begin position="1"/>
        <end position="14"/>
    </location>
</feature>
<name>A0A1B9HSC4_9TREE</name>
<keyword evidence="3" id="KW-0472">Membrane</keyword>
<evidence type="ECO:0000313" key="6">
    <source>
        <dbReference type="Proteomes" id="UP000094020"/>
    </source>
</evidence>
<keyword evidence="3" id="KW-0812">Transmembrane</keyword>
<feature type="transmembrane region" description="Helical" evidence="3">
    <location>
        <begin position="50"/>
        <end position="72"/>
    </location>
</feature>
<sequence length="167" mass="17662">MEQAQTAGGTSSRLTAVLEPPRRAQPEWGEVQLPPPDTGSSIRKNNKGHWLAHGLMTATLASAAGGIGYLAAKDGTSELRDCKTDNRTNWEKAKEVAEELQEAQESISYLKDEIDSLNSSASCTNSCNIASAASTLSTVQMQSDQATSTGNTIQISITPTPTAHDAD</sequence>
<reference evidence="5" key="4">
    <citation type="submission" date="2024-02" db="EMBL/GenBank/DDBJ databases">
        <title>Comparative genomics of Cryptococcus and Kwoniella reveals pathogenesis evolution and contrasting modes of karyotype evolution via chromosome fusion or intercentromeric recombination.</title>
        <authorList>
            <person name="Coelho M.A."/>
            <person name="David-Palma M."/>
            <person name="Shea T."/>
            <person name="Bowers K."/>
            <person name="McGinley-Smith S."/>
            <person name="Mohammad A.W."/>
            <person name="Gnirke A."/>
            <person name="Yurkov A.M."/>
            <person name="Nowrousian M."/>
            <person name="Sun S."/>
            <person name="Cuomo C.A."/>
            <person name="Heitman J."/>
        </authorList>
    </citation>
    <scope>NUCLEOTIDE SEQUENCE</scope>
    <source>
        <strain evidence="5">CBS 10737</strain>
    </source>
</reference>
<evidence type="ECO:0000256" key="2">
    <source>
        <dbReference type="SAM" id="MobiDB-lite"/>
    </source>
</evidence>
<accession>A0A1B9HSC4</accession>
<keyword evidence="1" id="KW-0175">Coiled coil</keyword>
<dbReference type="EMBL" id="KV700119">
    <property type="protein sequence ID" value="OCF46148.1"/>
    <property type="molecule type" value="Genomic_DNA"/>
</dbReference>
<keyword evidence="3" id="KW-1133">Transmembrane helix</keyword>
<dbReference type="GeneID" id="30176187"/>
<reference evidence="4" key="3">
    <citation type="submission" date="2016-07" db="EMBL/GenBank/DDBJ databases">
        <title>Evolution of pathogenesis and genome organization in the Tremellales.</title>
        <authorList>
            <person name="Cuomo C."/>
            <person name="Litvintseva A."/>
            <person name="Heitman J."/>
            <person name="Chen Y."/>
            <person name="Sun S."/>
            <person name="Springer D."/>
            <person name="Dromer F."/>
            <person name="Young S."/>
            <person name="Zeng Q."/>
            <person name="Chapman S."/>
            <person name="Gujja S."/>
            <person name="Saif S."/>
            <person name="Birren B."/>
        </authorList>
    </citation>
    <scope>NUCLEOTIDE SEQUENCE</scope>
    <source>
        <strain evidence="4">CBS 10737</strain>
    </source>
</reference>